<dbReference type="Proteomes" id="UP001148629">
    <property type="component" value="Unassembled WGS sequence"/>
</dbReference>
<dbReference type="EMBL" id="JANRMS010000366">
    <property type="protein sequence ID" value="KAJ3541183.1"/>
    <property type="molecule type" value="Genomic_DNA"/>
</dbReference>
<keyword evidence="2" id="KW-1185">Reference proteome</keyword>
<gene>
    <name evidence="1" type="ORF">NM208_g4723</name>
</gene>
<accession>A0ACC1SJR6</accession>
<reference evidence="1" key="1">
    <citation type="submission" date="2022-08" db="EMBL/GenBank/DDBJ databases">
        <title>Genome Sequence of Fusarium decemcellulare.</title>
        <authorList>
            <person name="Buettner E."/>
        </authorList>
    </citation>
    <scope>NUCLEOTIDE SEQUENCE</scope>
    <source>
        <strain evidence="1">Babe19</strain>
    </source>
</reference>
<sequence length="294" mass="31421">MSTNLTIPKRPLTWLITGCSSGFGLSLVRNVQAGGHKVIATSRNPSKTPDLVREVENNGGKWLQLDVNNLDTGDWIKQLEDSGETIDVLVNNAGFCIHSPVEAATEDEVRVQMETLFFGPLRLIRHVLPFMRERRFGVIVNFSSGASLNGNDSMGAYAGAKAGLDGVTRVLAKEVAPFNIRALTAVLGTFNTGFATAAAKGATPWPNDYKGSFAERLTDMVTSGSFSPNGDKEKAMKILFEVVAGKGVGSGKESETTLLLGSDMVARAHGVKESMQHTIDVFGDVAMSADADKL</sequence>
<evidence type="ECO:0000313" key="1">
    <source>
        <dbReference type="EMBL" id="KAJ3541183.1"/>
    </source>
</evidence>
<proteinExistence type="predicted"/>
<comment type="caution">
    <text evidence="1">The sequence shown here is derived from an EMBL/GenBank/DDBJ whole genome shotgun (WGS) entry which is preliminary data.</text>
</comment>
<name>A0ACC1SJR6_9HYPO</name>
<protein>
    <submittedName>
        <fullName evidence="1">Uncharacterized protein</fullName>
    </submittedName>
</protein>
<organism evidence="1 2">
    <name type="scientific">Fusarium decemcellulare</name>
    <dbReference type="NCBI Taxonomy" id="57161"/>
    <lineage>
        <taxon>Eukaryota</taxon>
        <taxon>Fungi</taxon>
        <taxon>Dikarya</taxon>
        <taxon>Ascomycota</taxon>
        <taxon>Pezizomycotina</taxon>
        <taxon>Sordariomycetes</taxon>
        <taxon>Hypocreomycetidae</taxon>
        <taxon>Hypocreales</taxon>
        <taxon>Nectriaceae</taxon>
        <taxon>Fusarium</taxon>
        <taxon>Fusarium decemcellulare species complex</taxon>
    </lineage>
</organism>
<evidence type="ECO:0000313" key="2">
    <source>
        <dbReference type="Proteomes" id="UP001148629"/>
    </source>
</evidence>